<keyword evidence="3" id="KW-0808">Transferase</keyword>
<dbReference type="Gene3D" id="1.25.40.20">
    <property type="entry name" value="Ankyrin repeat-containing domain"/>
    <property type="match status" value="1"/>
</dbReference>
<keyword evidence="5" id="KW-0547">Nucleotide-binding</keyword>
<dbReference type="PROSITE" id="PS50017">
    <property type="entry name" value="DEATH_DOMAIN"/>
    <property type="match status" value="1"/>
</dbReference>
<dbReference type="InterPro" id="IPR011029">
    <property type="entry name" value="DEATH-like_dom_sf"/>
</dbReference>
<keyword evidence="8 11" id="KW-0040">ANK repeat</keyword>
<evidence type="ECO:0000256" key="4">
    <source>
        <dbReference type="ARBA" id="ARBA00022737"/>
    </source>
</evidence>
<dbReference type="Pfam" id="PF08477">
    <property type="entry name" value="Roc"/>
    <property type="match status" value="1"/>
</dbReference>
<dbReference type="InterPro" id="IPR036770">
    <property type="entry name" value="Ankyrin_rpt-contain_sf"/>
</dbReference>
<organism evidence="15 16">
    <name type="scientific">Crassostrea virginica</name>
    <name type="common">Eastern oyster</name>
    <dbReference type="NCBI Taxonomy" id="6565"/>
    <lineage>
        <taxon>Eukaryota</taxon>
        <taxon>Metazoa</taxon>
        <taxon>Spiralia</taxon>
        <taxon>Lophotrochozoa</taxon>
        <taxon>Mollusca</taxon>
        <taxon>Bivalvia</taxon>
        <taxon>Autobranchia</taxon>
        <taxon>Pteriomorphia</taxon>
        <taxon>Ostreida</taxon>
        <taxon>Ostreoidea</taxon>
        <taxon>Ostreidae</taxon>
        <taxon>Crassostrea</taxon>
    </lineage>
</organism>
<evidence type="ECO:0000313" key="15">
    <source>
        <dbReference type="Proteomes" id="UP000694844"/>
    </source>
</evidence>
<accession>A0A8B8ABS0</accession>
<dbReference type="Pfam" id="PF16095">
    <property type="entry name" value="COR-A"/>
    <property type="match status" value="1"/>
</dbReference>
<dbReference type="EC" id="2.7.11.1" evidence="2"/>
<dbReference type="InterPro" id="IPR000488">
    <property type="entry name" value="Death_dom"/>
</dbReference>
<feature type="region of interest" description="Disordered" evidence="12">
    <location>
        <begin position="331"/>
        <end position="371"/>
    </location>
</feature>
<dbReference type="PANTHER" id="PTHR24198">
    <property type="entry name" value="ANKYRIN REPEAT AND PROTEIN KINASE DOMAIN-CONTAINING PROTEIN"/>
    <property type="match status" value="1"/>
</dbReference>
<evidence type="ECO:0000259" key="13">
    <source>
        <dbReference type="PROSITE" id="PS50017"/>
    </source>
</evidence>
<dbReference type="PROSITE" id="PS50297">
    <property type="entry name" value="ANK_REP_REGION"/>
    <property type="match status" value="3"/>
</dbReference>
<gene>
    <name evidence="16" type="primary">LOC111101011</name>
</gene>
<feature type="repeat" description="ANK" evidence="11">
    <location>
        <begin position="112"/>
        <end position="144"/>
    </location>
</feature>
<evidence type="ECO:0000256" key="9">
    <source>
        <dbReference type="ARBA" id="ARBA00047899"/>
    </source>
</evidence>
<dbReference type="AlphaFoldDB" id="A0A8B8ABS0"/>
<dbReference type="InterPro" id="IPR036388">
    <property type="entry name" value="WH-like_DNA-bd_sf"/>
</dbReference>
<dbReference type="InterPro" id="IPR027417">
    <property type="entry name" value="P-loop_NTPase"/>
</dbReference>
<dbReference type="PANTHER" id="PTHR24198:SF169">
    <property type="entry name" value="NON-SPECIFIC SERINE_THREONINE PROTEIN KINASE"/>
    <property type="match status" value="1"/>
</dbReference>
<evidence type="ECO:0000256" key="7">
    <source>
        <dbReference type="ARBA" id="ARBA00022840"/>
    </source>
</evidence>
<evidence type="ECO:0000259" key="14">
    <source>
        <dbReference type="PROSITE" id="PS51424"/>
    </source>
</evidence>
<evidence type="ECO:0000256" key="3">
    <source>
        <dbReference type="ARBA" id="ARBA00022679"/>
    </source>
</evidence>
<name>A0A8B8ABS0_CRAVI</name>
<dbReference type="Pfam" id="PF00023">
    <property type="entry name" value="Ank"/>
    <property type="match status" value="1"/>
</dbReference>
<evidence type="ECO:0000256" key="11">
    <source>
        <dbReference type="PROSITE-ProRule" id="PRU00023"/>
    </source>
</evidence>
<dbReference type="GO" id="GO:0007165">
    <property type="term" value="P:signal transduction"/>
    <property type="evidence" value="ECO:0007669"/>
    <property type="project" value="InterPro"/>
</dbReference>
<keyword evidence="7" id="KW-0067">ATP-binding</keyword>
<feature type="repeat" description="ANK" evidence="11">
    <location>
        <begin position="46"/>
        <end position="78"/>
    </location>
</feature>
<dbReference type="GO" id="GO:0005524">
    <property type="term" value="F:ATP binding"/>
    <property type="evidence" value="ECO:0007669"/>
    <property type="project" value="UniProtKB-KW"/>
</dbReference>
<dbReference type="GeneID" id="111101011"/>
<keyword evidence="6" id="KW-0418">Kinase</keyword>
<evidence type="ECO:0000256" key="6">
    <source>
        <dbReference type="ARBA" id="ARBA00022777"/>
    </source>
</evidence>
<comment type="catalytic activity">
    <reaction evidence="10">
        <text>L-seryl-[protein] + ATP = O-phospho-L-seryl-[protein] + ADP + H(+)</text>
        <dbReference type="Rhea" id="RHEA:17989"/>
        <dbReference type="Rhea" id="RHEA-COMP:9863"/>
        <dbReference type="Rhea" id="RHEA-COMP:11604"/>
        <dbReference type="ChEBI" id="CHEBI:15378"/>
        <dbReference type="ChEBI" id="CHEBI:29999"/>
        <dbReference type="ChEBI" id="CHEBI:30616"/>
        <dbReference type="ChEBI" id="CHEBI:83421"/>
        <dbReference type="ChEBI" id="CHEBI:456216"/>
        <dbReference type="EC" id="2.7.11.1"/>
    </reaction>
</comment>
<sequence>MFSVVELLKSEPLMERLWLAALEGDIAGARALVNEGANVNAATDLFKATALHRASLMGKSSAVKVLLKVGANVNQQDGDGLTALHMAANIGNRLIVTNLLKEGAQVDAKNRDGRTPLHLAALNGDFKTIQLLISEKANIDATDKGGHTPLELAKKKIEEKRDEGLTDTADPWYRTVVLLEGLQKKPNQEKEEASLLQNFGAEVEARFHSYLQQGSEEYYEINLMFIGQAGVGKTTLTKGLLGELDPSVSPPSTNGIDLHQHRCKYDRHSRHIYPISKENGDHVLNQRIGNLIHLSLKSIPVQCSGLPVEQPLGVSKESNSGACSTKKIEASKVSPGNTFESGESESLISKSLEQQNPPSSESNRTTETTSADITVVYERVSASSKMPYTSGTNPDSSETWSTVSAHVKSLVSRAELSLSEETREKLVPITIWDFGGQEVFYTTHQTFLSSSCIYMIAFNLFELWQELNSNCQSENTLNTISFWINSVITYAKHSIAGFPKIVLIGTHADCFPAEEKGASLWMIFQKLEAYFRRSVQRQHLVINPRYFVDARDSEGVPFDLLRQCVMEIAESLPDWGLLIPHKWVVLENLIADWRSSGTKVVSIDKLQSKLSNEFHFQRQEIEDFLIFQHSYSKILYFKDSHLHDNVILDPCWVIDALSSFITDERTRPHSTEINFTEWENLRERGKLSKNLIDDVWRNSDFVHFQAYLLDVLCRLDLITRSKSEDFFYVPSMVKDKCPDQIVHDIFSSTEVGLVSFKISFKNNFLPPAIYNRIVAAFISMFENSLHLKMQLFGNCAIFELSRNRWTTLYKNGHEILVFTYIGDRRGRAADLKAFRSVYSITLDCLRDLLKIYSAFQNPFVRQSDLPFHVLCQGCRKPNCYISEKVFRDLDFYRCPHHGDFLCSVEALEDIFGEKENQEERRQAGSTINIGQYAPVISSDNLENMECFLDYIASRIKGTECGVFLSAALGYGISLVERQRHEFSSQHELVFSILHNWQKHHPLPENANLLCRAMEDIEQKALVEEMKNFSVQMFVEAARSIDIPKPGEMISEEDLVIVSKNVEQFKRLLRFLKFPQKCIDDLEEEMKGSSMDYLALRMLSKWKSEGTNSTRLALCAALLYIESRALVDKLIQRWQQKSS</sequence>
<feature type="repeat" description="ANK" evidence="11">
    <location>
        <begin position="79"/>
        <end position="111"/>
    </location>
</feature>
<evidence type="ECO:0000256" key="8">
    <source>
        <dbReference type="ARBA" id="ARBA00023043"/>
    </source>
</evidence>
<keyword evidence="4" id="KW-0677">Repeat</keyword>
<feature type="domain" description="Roc" evidence="14">
    <location>
        <begin position="214"/>
        <end position="572"/>
    </location>
</feature>
<evidence type="ECO:0000256" key="12">
    <source>
        <dbReference type="SAM" id="MobiDB-lite"/>
    </source>
</evidence>
<evidence type="ECO:0000256" key="10">
    <source>
        <dbReference type="ARBA" id="ARBA00048679"/>
    </source>
</evidence>
<dbReference type="Gene3D" id="3.40.50.300">
    <property type="entry name" value="P-loop containing nucleotide triphosphate hydrolases"/>
    <property type="match status" value="1"/>
</dbReference>
<reference evidence="16" key="1">
    <citation type="submission" date="2025-08" db="UniProtKB">
        <authorList>
            <consortium name="RefSeq"/>
        </authorList>
    </citation>
    <scope>IDENTIFICATION</scope>
    <source>
        <tissue evidence="16">Whole sample</tissue>
    </source>
</reference>
<dbReference type="GO" id="GO:0016301">
    <property type="term" value="F:kinase activity"/>
    <property type="evidence" value="ECO:0007669"/>
    <property type="project" value="UniProtKB-KW"/>
</dbReference>
<evidence type="ECO:0000313" key="16">
    <source>
        <dbReference type="RefSeq" id="XP_022288926.1"/>
    </source>
</evidence>
<dbReference type="Gene3D" id="1.10.10.10">
    <property type="entry name" value="Winged helix-like DNA-binding domain superfamily/Winged helix DNA-binding domain"/>
    <property type="match status" value="1"/>
</dbReference>
<dbReference type="SUPFAM" id="SSF47986">
    <property type="entry name" value="DEATH domain"/>
    <property type="match status" value="1"/>
</dbReference>
<dbReference type="SUPFAM" id="SSF52540">
    <property type="entry name" value="P-loop containing nucleoside triphosphate hydrolases"/>
    <property type="match status" value="1"/>
</dbReference>
<dbReference type="PROSITE" id="PS51424">
    <property type="entry name" value="ROC"/>
    <property type="match status" value="1"/>
</dbReference>
<protein>
    <recommendedName>
        <fullName evidence="2">non-specific serine/threonine protein kinase</fullName>
        <ecNumber evidence="2">2.7.11.1</ecNumber>
    </recommendedName>
</protein>
<evidence type="ECO:0000256" key="1">
    <source>
        <dbReference type="ARBA" id="ARBA00001946"/>
    </source>
</evidence>
<dbReference type="Gene3D" id="1.10.533.10">
    <property type="entry name" value="Death Domain, Fas"/>
    <property type="match status" value="1"/>
</dbReference>
<dbReference type="RefSeq" id="XP_022288926.1">
    <property type="nucleotide sequence ID" value="XM_022433218.1"/>
</dbReference>
<proteinExistence type="predicted"/>
<dbReference type="InterPro" id="IPR032171">
    <property type="entry name" value="COR-A"/>
</dbReference>
<dbReference type="OrthoDB" id="5962960at2759"/>
<keyword evidence="15" id="KW-1185">Reference proteome</keyword>
<dbReference type="InterPro" id="IPR002110">
    <property type="entry name" value="Ankyrin_rpt"/>
</dbReference>
<dbReference type="Proteomes" id="UP000694844">
    <property type="component" value="Chromosome 6"/>
</dbReference>
<comment type="cofactor">
    <cofactor evidence="1">
        <name>Mg(2+)</name>
        <dbReference type="ChEBI" id="CHEBI:18420"/>
    </cofactor>
</comment>
<dbReference type="SMART" id="SM00248">
    <property type="entry name" value="ANK"/>
    <property type="match status" value="4"/>
</dbReference>
<feature type="compositionally biased region" description="Low complexity" evidence="12">
    <location>
        <begin position="359"/>
        <end position="370"/>
    </location>
</feature>
<dbReference type="Pfam" id="PF12796">
    <property type="entry name" value="Ank_2"/>
    <property type="match status" value="1"/>
</dbReference>
<dbReference type="Gene3D" id="3.30.70.1390">
    <property type="entry name" value="ROC domain from the Parkinson's disease-associated leucine-rich repeat kinase 2"/>
    <property type="match status" value="1"/>
</dbReference>
<feature type="domain" description="Death" evidence="13">
    <location>
        <begin position="1062"/>
        <end position="1129"/>
    </location>
</feature>
<dbReference type="SUPFAM" id="SSF48403">
    <property type="entry name" value="Ankyrin repeat"/>
    <property type="match status" value="1"/>
</dbReference>
<feature type="compositionally biased region" description="Polar residues" evidence="12">
    <location>
        <begin position="334"/>
        <end position="358"/>
    </location>
</feature>
<evidence type="ECO:0000256" key="5">
    <source>
        <dbReference type="ARBA" id="ARBA00022741"/>
    </source>
</evidence>
<dbReference type="InterPro" id="IPR020859">
    <property type="entry name" value="ROC"/>
</dbReference>
<dbReference type="KEGG" id="cvn:111101011"/>
<evidence type="ECO:0000256" key="2">
    <source>
        <dbReference type="ARBA" id="ARBA00012513"/>
    </source>
</evidence>
<dbReference type="CDD" id="cd01670">
    <property type="entry name" value="Death"/>
    <property type="match status" value="1"/>
</dbReference>
<comment type="catalytic activity">
    <reaction evidence="9">
        <text>L-threonyl-[protein] + ATP = O-phospho-L-threonyl-[protein] + ADP + H(+)</text>
        <dbReference type="Rhea" id="RHEA:46608"/>
        <dbReference type="Rhea" id="RHEA-COMP:11060"/>
        <dbReference type="Rhea" id="RHEA-COMP:11605"/>
        <dbReference type="ChEBI" id="CHEBI:15378"/>
        <dbReference type="ChEBI" id="CHEBI:30013"/>
        <dbReference type="ChEBI" id="CHEBI:30616"/>
        <dbReference type="ChEBI" id="CHEBI:61977"/>
        <dbReference type="ChEBI" id="CHEBI:456216"/>
        <dbReference type="EC" id="2.7.11.1"/>
    </reaction>
</comment>
<dbReference type="PROSITE" id="PS50088">
    <property type="entry name" value="ANK_REPEAT"/>
    <property type="match status" value="3"/>
</dbReference>